<evidence type="ECO:0000256" key="1">
    <source>
        <dbReference type="SAM" id="MobiDB-lite"/>
    </source>
</evidence>
<dbReference type="OMA" id="KEHWKVF"/>
<feature type="region of interest" description="Disordered" evidence="1">
    <location>
        <begin position="142"/>
        <end position="220"/>
    </location>
</feature>
<evidence type="ECO:0000313" key="3">
    <source>
        <dbReference type="Proteomes" id="UP000076502"/>
    </source>
</evidence>
<dbReference type="OrthoDB" id="6374619at2759"/>
<dbReference type="EMBL" id="KQ434879">
    <property type="protein sequence ID" value="KZC09978.1"/>
    <property type="molecule type" value="Genomic_DNA"/>
</dbReference>
<protein>
    <submittedName>
        <fullName evidence="2">Uncharacterized protein</fullName>
    </submittedName>
</protein>
<accession>A0A154PF95</accession>
<dbReference type="AlphaFoldDB" id="A0A154PF95"/>
<evidence type="ECO:0000313" key="2">
    <source>
        <dbReference type="EMBL" id="KZC09978.1"/>
    </source>
</evidence>
<feature type="compositionally biased region" description="Polar residues" evidence="1">
    <location>
        <begin position="142"/>
        <end position="153"/>
    </location>
</feature>
<reference evidence="2 3" key="1">
    <citation type="submission" date="2015-07" db="EMBL/GenBank/DDBJ databases">
        <title>The genome of Dufourea novaeangliae.</title>
        <authorList>
            <person name="Pan H."/>
            <person name="Kapheim K."/>
        </authorList>
    </citation>
    <scope>NUCLEOTIDE SEQUENCE [LARGE SCALE GENOMIC DNA]</scope>
    <source>
        <strain evidence="2">0120121106</strain>
        <tissue evidence="2">Whole body</tissue>
    </source>
</reference>
<proteinExistence type="predicted"/>
<name>A0A154PF95_DUFNO</name>
<sequence length="220" mass="24382">MAPTVCLSELPMVRKSAITCSRRRQRVSSGGAVEKHQRLELRRIESNPAVHEELSLTPPESPVWEPEYSNDSCGPTIVSSSLPTVSARVPADVGEHWKVFLARRKGLLDIVVRTMALVRRNNILQEKVNALSAETRDFIHSVLNNPENKSTQQRLDDDSDCKDEDVSSTTEKTYSRLPSLPPTPGSTYSSSYDVTSSCGSSEHDEESSLDEFSSSENEES</sequence>
<dbReference type="Proteomes" id="UP000076502">
    <property type="component" value="Unassembled WGS sequence"/>
</dbReference>
<gene>
    <name evidence="2" type="ORF">WN55_01015</name>
</gene>
<feature type="compositionally biased region" description="Low complexity" evidence="1">
    <location>
        <begin position="185"/>
        <end position="200"/>
    </location>
</feature>
<dbReference type="STRING" id="178035.A0A154PF95"/>
<organism evidence="2 3">
    <name type="scientific">Dufourea novaeangliae</name>
    <name type="common">Sweat bee</name>
    <dbReference type="NCBI Taxonomy" id="178035"/>
    <lineage>
        <taxon>Eukaryota</taxon>
        <taxon>Metazoa</taxon>
        <taxon>Ecdysozoa</taxon>
        <taxon>Arthropoda</taxon>
        <taxon>Hexapoda</taxon>
        <taxon>Insecta</taxon>
        <taxon>Pterygota</taxon>
        <taxon>Neoptera</taxon>
        <taxon>Endopterygota</taxon>
        <taxon>Hymenoptera</taxon>
        <taxon>Apocrita</taxon>
        <taxon>Aculeata</taxon>
        <taxon>Apoidea</taxon>
        <taxon>Anthophila</taxon>
        <taxon>Halictidae</taxon>
        <taxon>Rophitinae</taxon>
        <taxon>Dufourea</taxon>
    </lineage>
</organism>
<feature type="compositionally biased region" description="Low complexity" evidence="1">
    <location>
        <begin position="210"/>
        <end position="220"/>
    </location>
</feature>
<keyword evidence="3" id="KW-1185">Reference proteome</keyword>